<evidence type="ECO:0000259" key="7">
    <source>
        <dbReference type="Pfam" id="PF01212"/>
    </source>
</evidence>
<dbReference type="AlphaFoldDB" id="A0A370P2D9"/>
<sequence>MIDLRSDTCSKPTEAMRQAMAGAPVGDDVYSDDPTVKELEHEVAAFLGKEEAVYMVTGTMTNQVAIRAHTEPGDAVFFDQNAHVYILEGGAPAAYSGVLPRLLPGVRGVFTPADLRAAMGVPHRFFPATIPAPPKLLCIENTHNIGGGKVWPMERLQEVCSTAREMNLALHLDGARLWHASVATGIPEHEYASLFDTVSICFSKAMGAPVGSVLAGPRSFIARARRFKQQIGGGFRQAGIIAAGALYALRNNRERLVEDHHRAKMLAEGIAQLPGIDLDPGTVETNIVRFRVTNMRSTDFVDLLYDRGLHVLPSGTDGVRAIPYLNISDADIKRAISIIESVALEHAHESMEAMNSDGAETATAVRSSSGY</sequence>
<dbReference type="InterPro" id="IPR001597">
    <property type="entry name" value="ArAA_b-elim_lyase/Thr_aldolase"/>
</dbReference>
<dbReference type="GO" id="GO:0005829">
    <property type="term" value="C:cytosol"/>
    <property type="evidence" value="ECO:0007669"/>
    <property type="project" value="TreeGrafter"/>
</dbReference>
<dbReference type="Gene3D" id="3.90.1150.10">
    <property type="entry name" value="Aspartate Aminotransferase, domain 1"/>
    <property type="match status" value="1"/>
</dbReference>
<comment type="caution">
    <text evidence="8">The sequence shown here is derived from an EMBL/GenBank/DDBJ whole genome shotgun (WGS) entry which is preliminary data.</text>
</comment>
<dbReference type="PANTHER" id="PTHR48097">
    <property type="entry name" value="L-THREONINE ALDOLASE-RELATED"/>
    <property type="match status" value="1"/>
</dbReference>
<keyword evidence="4" id="KW-0663">Pyridoxal phosphate</keyword>
<comment type="similarity">
    <text evidence="2">Belongs to the threonine aldolase family.</text>
</comment>
<dbReference type="SUPFAM" id="SSF53383">
    <property type="entry name" value="PLP-dependent transferases"/>
    <property type="match status" value="1"/>
</dbReference>
<comment type="cofactor">
    <cofactor evidence="1">
        <name>pyridoxal 5'-phosphate</name>
        <dbReference type="ChEBI" id="CHEBI:597326"/>
    </cofactor>
</comment>
<proteinExistence type="inferred from homology"/>
<dbReference type="PANTHER" id="PTHR48097:SF9">
    <property type="entry name" value="L-THREONINE ALDOLASE"/>
    <property type="match status" value="1"/>
</dbReference>
<dbReference type="RefSeq" id="WP_115013219.1">
    <property type="nucleotide sequence ID" value="NZ_QKWJ01000002.1"/>
</dbReference>
<dbReference type="Gene3D" id="3.40.640.10">
    <property type="entry name" value="Type I PLP-dependent aspartate aminotransferase-like (Major domain)"/>
    <property type="match status" value="1"/>
</dbReference>
<dbReference type="InterPro" id="IPR023603">
    <property type="entry name" value="Low_specificity_L-TA-like"/>
</dbReference>
<feature type="domain" description="Aromatic amino acid beta-eliminating lyase/threonine aldolase" evidence="7">
    <location>
        <begin position="3"/>
        <end position="291"/>
    </location>
</feature>
<dbReference type="NCBIfam" id="NF041359">
    <property type="entry name" value="GntG_guanitoxin"/>
    <property type="match status" value="1"/>
</dbReference>
<keyword evidence="9" id="KW-1185">Reference proteome</keyword>
<evidence type="ECO:0000256" key="3">
    <source>
        <dbReference type="ARBA" id="ARBA00011881"/>
    </source>
</evidence>
<dbReference type="Proteomes" id="UP000255165">
    <property type="component" value="Unassembled WGS sequence"/>
</dbReference>
<dbReference type="PIRSF" id="PIRSF017617">
    <property type="entry name" value="Thr_aldolase"/>
    <property type="match status" value="1"/>
</dbReference>
<evidence type="ECO:0000256" key="1">
    <source>
        <dbReference type="ARBA" id="ARBA00001933"/>
    </source>
</evidence>
<evidence type="ECO:0000313" key="9">
    <source>
        <dbReference type="Proteomes" id="UP000255165"/>
    </source>
</evidence>
<evidence type="ECO:0000256" key="5">
    <source>
        <dbReference type="ARBA" id="ARBA00023239"/>
    </source>
</evidence>
<reference evidence="8 9" key="1">
    <citation type="submission" date="2018-06" db="EMBL/GenBank/DDBJ databases">
        <authorList>
            <person name="Feng T."/>
            <person name="Jeon C.O."/>
        </authorList>
    </citation>
    <scope>NUCLEOTIDE SEQUENCE [LARGE SCALE GENOMIC DNA]</scope>
    <source>
        <strain evidence="8 9">S23</strain>
    </source>
</reference>
<evidence type="ECO:0000256" key="6">
    <source>
        <dbReference type="PIRSR" id="PIRSR017617-1"/>
    </source>
</evidence>
<dbReference type="Pfam" id="PF01212">
    <property type="entry name" value="Beta_elim_lyase"/>
    <property type="match status" value="1"/>
</dbReference>
<dbReference type="EMBL" id="QKWJ01000002">
    <property type="protein sequence ID" value="RDK11945.1"/>
    <property type="molecule type" value="Genomic_DNA"/>
</dbReference>
<gene>
    <name evidence="8" type="ORF">DN412_03400</name>
</gene>
<dbReference type="FunFam" id="3.40.640.10:FF:000030">
    <property type="entry name" value="Low-specificity L-threonine aldolase"/>
    <property type="match status" value="1"/>
</dbReference>
<evidence type="ECO:0000256" key="4">
    <source>
        <dbReference type="ARBA" id="ARBA00022898"/>
    </source>
</evidence>
<dbReference type="GO" id="GO:0006567">
    <property type="term" value="P:L-threonine catabolic process"/>
    <property type="evidence" value="ECO:0007669"/>
    <property type="project" value="TreeGrafter"/>
</dbReference>
<name>A0A370P2D9_9BURK</name>
<dbReference type="GO" id="GO:0006545">
    <property type="term" value="P:glycine biosynthetic process"/>
    <property type="evidence" value="ECO:0007669"/>
    <property type="project" value="TreeGrafter"/>
</dbReference>
<accession>A0A370P2D9</accession>
<evidence type="ECO:0000256" key="2">
    <source>
        <dbReference type="ARBA" id="ARBA00006966"/>
    </source>
</evidence>
<evidence type="ECO:0000313" key="8">
    <source>
        <dbReference type="EMBL" id="RDK11945.1"/>
    </source>
</evidence>
<dbReference type="InterPro" id="IPR015424">
    <property type="entry name" value="PyrdxlP-dep_Trfase"/>
</dbReference>
<keyword evidence="5" id="KW-0456">Lyase</keyword>
<protein>
    <submittedName>
        <fullName evidence="8">Low specificity L-threonine aldolase</fullName>
    </submittedName>
</protein>
<dbReference type="InterPro" id="IPR015421">
    <property type="entry name" value="PyrdxlP-dep_Trfase_major"/>
</dbReference>
<dbReference type="GO" id="GO:0008732">
    <property type="term" value="F:L-allo-threonine aldolase activity"/>
    <property type="evidence" value="ECO:0007669"/>
    <property type="project" value="TreeGrafter"/>
</dbReference>
<organism evidence="8 9">
    <name type="scientific">Cupriavidus lacunae</name>
    <dbReference type="NCBI Taxonomy" id="2666307"/>
    <lineage>
        <taxon>Bacteria</taxon>
        <taxon>Pseudomonadati</taxon>
        <taxon>Pseudomonadota</taxon>
        <taxon>Betaproteobacteria</taxon>
        <taxon>Burkholderiales</taxon>
        <taxon>Burkholderiaceae</taxon>
        <taxon>Cupriavidus</taxon>
    </lineage>
</organism>
<dbReference type="InterPro" id="IPR015422">
    <property type="entry name" value="PyrdxlP-dep_Trfase_small"/>
</dbReference>
<feature type="modified residue" description="N6-(pyridoxal phosphate)lysine" evidence="6">
    <location>
        <position position="204"/>
    </location>
</feature>
<comment type="subunit">
    <text evidence="3">Homotetramer.</text>
</comment>